<dbReference type="PRINTS" id="PR00081">
    <property type="entry name" value="GDHRDH"/>
</dbReference>
<keyword evidence="3" id="KW-1185">Reference proteome</keyword>
<comment type="caution">
    <text evidence="2">The sequence shown here is derived from an EMBL/GenBank/DDBJ whole genome shotgun (WGS) entry which is preliminary data.</text>
</comment>
<dbReference type="InterPro" id="IPR036291">
    <property type="entry name" value="NAD(P)-bd_dom_sf"/>
</dbReference>
<keyword evidence="1" id="KW-0560">Oxidoreductase</keyword>
<dbReference type="EMBL" id="VNKQ01000015">
    <property type="protein sequence ID" value="KAG0646606.1"/>
    <property type="molecule type" value="Genomic_DNA"/>
</dbReference>
<dbReference type="OrthoDB" id="542013at2759"/>
<dbReference type="AlphaFoldDB" id="A0A9P7AUN6"/>
<gene>
    <name evidence="2" type="ORF">D0Z07_7350</name>
</gene>
<protein>
    <submittedName>
        <fullName evidence="2">Short chain dehydrogenase atnD</fullName>
    </submittedName>
</protein>
<dbReference type="Proteomes" id="UP000785200">
    <property type="component" value="Unassembled WGS sequence"/>
</dbReference>
<accession>A0A9P7AUN6</accession>
<dbReference type="InterPro" id="IPR002347">
    <property type="entry name" value="SDR_fam"/>
</dbReference>
<proteinExistence type="predicted"/>
<dbReference type="PANTHER" id="PTHR43157:SF31">
    <property type="entry name" value="PHOSPHATIDYLINOSITOL-GLYCAN BIOSYNTHESIS CLASS F PROTEIN"/>
    <property type="match status" value="1"/>
</dbReference>
<evidence type="ECO:0000256" key="1">
    <source>
        <dbReference type="ARBA" id="ARBA00023002"/>
    </source>
</evidence>
<reference evidence="2" key="1">
    <citation type="submission" date="2019-07" db="EMBL/GenBank/DDBJ databases">
        <title>Hyphodiscus hymeniophilus genome sequencing and assembly.</title>
        <authorList>
            <person name="Kramer G."/>
            <person name="Nodwell J."/>
        </authorList>
    </citation>
    <scope>NUCLEOTIDE SEQUENCE</scope>
    <source>
        <strain evidence="2">ATCC 34498</strain>
    </source>
</reference>
<evidence type="ECO:0000313" key="3">
    <source>
        <dbReference type="Proteomes" id="UP000785200"/>
    </source>
</evidence>
<name>A0A9P7AUN6_9HELO</name>
<dbReference type="Pfam" id="PF00106">
    <property type="entry name" value="adh_short"/>
    <property type="match status" value="1"/>
</dbReference>
<evidence type="ECO:0000313" key="2">
    <source>
        <dbReference type="EMBL" id="KAG0646606.1"/>
    </source>
</evidence>
<sequence length="332" mass="36098">MPGPFNLPNSFLTTFLKSQFADLPYPTHSFASQTIVVTGANTGLGLEAARHFVRLGAAKVILGCRSLDKGFDAKKDIKHSYQVSECIIEVWEVDLESYASVKAFCLKVGELERVDVVLENAGVATPKFELCEGMEKTITVNVVSTFLMALLVLPKLRESAVKYGTVPRLTIVASDAHEQANFKDQSAPNIFEALKSDKHQPDRYNISKLLEILTVRGLAPAMTASGKPKVVLNTLTPGFCHSELMRHATLPLKVMGGIGKKLIGRTSEVGSRTLVAAACAGDETHGTYMMDCQVGEVSAWVRSDKGKETQDRVYNELLGVLEGIEPGITKNI</sequence>
<dbReference type="GO" id="GO:0016491">
    <property type="term" value="F:oxidoreductase activity"/>
    <property type="evidence" value="ECO:0007669"/>
    <property type="project" value="UniProtKB-KW"/>
</dbReference>
<dbReference type="Gene3D" id="3.40.50.720">
    <property type="entry name" value="NAD(P)-binding Rossmann-like Domain"/>
    <property type="match status" value="1"/>
</dbReference>
<dbReference type="SUPFAM" id="SSF51735">
    <property type="entry name" value="NAD(P)-binding Rossmann-fold domains"/>
    <property type="match status" value="1"/>
</dbReference>
<dbReference type="PANTHER" id="PTHR43157">
    <property type="entry name" value="PHOSPHATIDYLINOSITOL-GLYCAN BIOSYNTHESIS CLASS F PROTEIN-RELATED"/>
    <property type="match status" value="1"/>
</dbReference>
<organism evidence="2 3">
    <name type="scientific">Hyphodiscus hymeniophilus</name>
    <dbReference type="NCBI Taxonomy" id="353542"/>
    <lineage>
        <taxon>Eukaryota</taxon>
        <taxon>Fungi</taxon>
        <taxon>Dikarya</taxon>
        <taxon>Ascomycota</taxon>
        <taxon>Pezizomycotina</taxon>
        <taxon>Leotiomycetes</taxon>
        <taxon>Helotiales</taxon>
        <taxon>Hyphodiscaceae</taxon>
        <taxon>Hyphodiscus</taxon>
    </lineage>
</organism>